<dbReference type="PROSITE" id="PS51192">
    <property type="entry name" value="HELICASE_ATP_BIND_1"/>
    <property type="match status" value="1"/>
</dbReference>
<evidence type="ECO:0000256" key="2">
    <source>
        <dbReference type="ARBA" id="ARBA00012552"/>
    </source>
</evidence>
<evidence type="ECO:0000256" key="18">
    <source>
        <dbReference type="SAM" id="MobiDB-lite"/>
    </source>
</evidence>
<evidence type="ECO:0000256" key="1">
    <source>
        <dbReference type="ARBA" id="ARBA00004604"/>
    </source>
</evidence>
<dbReference type="CDD" id="cd17947">
    <property type="entry name" value="DEADc_DDX27"/>
    <property type="match status" value="1"/>
</dbReference>
<evidence type="ECO:0000256" key="17">
    <source>
        <dbReference type="SAM" id="Coils"/>
    </source>
</evidence>
<dbReference type="STRING" id="402676.B6K2T2"/>
<dbReference type="AlphaFoldDB" id="B6K2T2"/>
<evidence type="ECO:0000256" key="13">
    <source>
        <dbReference type="ARBA" id="ARBA00044094"/>
    </source>
</evidence>
<evidence type="ECO:0000256" key="11">
    <source>
        <dbReference type="ARBA" id="ARBA00043999"/>
    </source>
</evidence>
<feature type="compositionally biased region" description="Acidic residues" evidence="18">
    <location>
        <begin position="167"/>
        <end position="177"/>
    </location>
</feature>
<feature type="region of interest" description="Disordered" evidence="18">
    <location>
        <begin position="26"/>
        <end position="203"/>
    </location>
</feature>
<evidence type="ECO:0000256" key="5">
    <source>
        <dbReference type="ARBA" id="ARBA00022801"/>
    </source>
</evidence>
<dbReference type="GO" id="GO:0003724">
    <property type="term" value="F:RNA helicase activity"/>
    <property type="evidence" value="ECO:0000318"/>
    <property type="project" value="GO_Central"/>
</dbReference>
<dbReference type="VEuPathDB" id="FungiDB:SJAG_03730"/>
<keyword evidence="17" id="KW-0175">Coiled coil</keyword>
<evidence type="ECO:0000256" key="16">
    <source>
        <dbReference type="RuleBase" id="RU000492"/>
    </source>
</evidence>
<dbReference type="PROSITE" id="PS51194">
    <property type="entry name" value="HELICASE_CTER"/>
    <property type="match status" value="1"/>
</dbReference>
<dbReference type="PROSITE" id="PS00039">
    <property type="entry name" value="DEAD_ATP_HELICASE"/>
    <property type="match status" value="1"/>
</dbReference>
<evidence type="ECO:0000256" key="15">
    <source>
        <dbReference type="PROSITE-ProRule" id="PRU00552"/>
    </source>
</evidence>
<dbReference type="Pfam" id="PF00270">
    <property type="entry name" value="DEAD"/>
    <property type="match status" value="1"/>
</dbReference>
<dbReference type="JaponicusDB" id="SJAG_03730">
    <property type="gene designation" value="ddx27"/>
</dbReference>
<accession>B6K2T2</accession>
<gene>
    <name evidence="23" type="primary">ddx27</name>
    <name evidence="22" type="ORF">SJAG_03730</name>
</gene>
<dbReference type="PROSITE" id="PS51195">
    <property type="entry name" value="Q_MOTIF"/>
    <property type="match status" value="1"/>
</dbReference>
<keyword evidence="24" id="KW-1185">Reference proteome</keyword>
<feature type="compositionally biased region" description="Basic residues" evidence="18">
    <location>
        <begin position="40"/>
        <end position="49"/>
    </location>
</feature>
<keyword evidence="7 16" id="KW-0067">ATP-binding</keyword>
<evidence type="ECO:0000313" key="23">
    <source>
        <dbReference type="JaponicusDB" id="SJAG_03730"/>
    </source>
</evidence>
<dbReference type="PANTHER" id="PTHR47959">
    <property type="entry name" value="ATP-DEPENDENT RNA HELICASE RHLE-RELATED"/>
    <property type="match status" value="1"/>
</dbReference>
<dbReference type="GO" id="GO:0005730">
    <property type="term" value="C:nucleolus"/>
    <property type="evidence" value="ECO:0007669"/>
    <property type="project" value="UniProtKB-SubCell"/>
</dbReference>
<dbReference type="Proteomes" id="UP000001744">
    <property type="component" value="Unassembled WGS sequence"/>
</dbReference>
<feature type="region of interest" description="Disordered" evidence="18">
    <location>
        <begin position="1"/>
        <end position="20"/>
    </location>
</feature>
<dbReference type="GO" id="GO:0003723">
    <property type="term" value="F:RNA binding"/>
    <property type="evidence" value="ECO:0007669"/>
    <property type="project" value="UniProtKB-KW"/>
</dbReference>
<name>B6K2T2_SCHJY</name>
<dbReference type="PANTHER" id="PTHR47959:SF1">
    <property type="entry name" value="ATP-DEPENDENT RNA HELICASE DBPA"/>
    <property type="match status" value="1"/>
</dbReference>
<evidence type="ECO:0000256" key="7">
    <source>
        <dbReference type="ARBA" id="ARBA00022840"/>
    </source>
</evidence>
<dbReference type="OMA" id="MIDPPKQ"/>
<dbReference type="GO" id="GO:0005524">
    <property type="term" value="F:ATP binding"/>
    <property type="evidence" value="ECO:0007669"/>
    <property type="project" value="UniProtKB-KW"/>
</dbReference>
<comment type="similarity">
    <text evidence="11">Belongs to the DEAD box helicase family. DDX27/DRS1 subfamily.</text>
</comment>
<dbReference type="Gene3D" id="3.40.50.300">
    <property type="entry name" value="P-loop containing nucleotide triphosphate hydrolases"/>
    <property type="match status" value="2"/>
</dbReference>
<dbReference type="Pfam" id="PF00271">
    <property type="entry name" value="Helicase_C"/>
    <property type="match status" value="1"/>
</dbReference>
<feature type="region of interest" description="Disordered" evidence="18">
    <location>
        <begin position="669"/>
        <end position="730"/>
    </location>
</feature>
<dbReference type="HOGENOM" id="CLU_003041_3_1_1"/>
<keyword evidence="8" id="KW-0694">RNA-binding</keyword>
<dbReference type="GeneID" id="7052246"/>
<dbReference type="eggNOG" id="KOG0338">
    <property type="taxonomic scope" value="Eukaryota"/>
</dbReference>
<evidence type="ECO:0000259" key="20">
    <source>
        <dbReference type="PROSITE" id="PS51194"/>
    </source>
</evidence>
<dbReference type="InterPro" id="IPR027417">
    <property type="entry name" value="P-loop_NTPase"/>
</dbReference>
<evidence type="ECO:0000256" key="10">
    <source>
        <dbReference type="ARBA" id="ARBA00043881"/>
    </source>
</evidence>
<dbReference type="CDD" id="cd18787">
    <property type="entry name" value="SF2_C_DEAD"/>
    <property type="match status" value="1"/>
</dbReference>
<evidence type="ECO:0000256" key="14">
    <source>
        <dbReference type="ARBA" id="ARBA00047984"/>
    </source>
</evidence>
<dbReference type="GO" id="GO:0016787">
    <property type="term" value="F:hydrolase activity"/>
    <property type="evidence" value="ECO:0007669"/>
    <property type="project" value="UniProtKB-KW"/>
</dbReference>
<feature type="coiled-coil region" evidence="17">
    <location>
        <begin position="612"/>
        <end position="639"/>
    </location>
</feature>
<keyword evidence="3" id="KW-0690">Ribosome biogenesis</keyword>
<keyword evidence="9" id="KW-0539">Nucleus</keyword>
<feature type="compositionally biased region" description="Polar residues" evidence="18">
    <location>
        <begin position="80"/>
        <end position="99"/>
    </location>
</feature>
<keyword evidence="4 16" id="KW-0547">Nucleotide-binding</keyword>
<reference evidence="22 24" key="1">
    <citation type="journal article" date="2011" name="Science">
        <title>Comparative functional genomics of the fission yeasts.</title>
        <authorList>
            <person name="Rhind N."/>
            <person name="Chen Z."/>
            <person name="Yassour M."/>
            <person name="Thompson D.A."/>
            <person name="Haas B.J."/>
            <person name="Habib N."/>
            <person name="Wapinski I."/>
            <person name="Roy S."/>
            <person name="Lin M.F."/>
            <person name="Heiman D.I."/>
            <person name="Young S.K."/>
            <person name="Furuya K."/>
            <person name="Guo Y."/>
            <person name="Pidoux A."/>
            <person name="Chen H.M."/>
            <person name="Robbertse B."/>
            <person name="Goldberg J.M."/>
            <person name="Aoki K."/>
            <person name="Bayne E.H."/>
            <person name="Berlin A.M."/>
            <person name="Desjardins C.A."/>
            <person name="Dobbs E."/>
            <person name="Dukaj L."/>
            <person name="Fan L."/>
            <person name="FitzGerald M.G."/>
            <person name="French C."/>
            <person name="Gujja S."/>
            <person name="Hansen K."/>
            <person name="Keifenheim D."/>
            <person name="Levin J.Z."/>
            <person name="Mosher R.A."/>
            <person name="Mueller C.A."/>
            <person name="Pfiffner J."/>
            <person name="Priest M."/>
            <person name="Russ C."/>
            <person name="Smialowska A."/>
            <person name="Swoboda P."/>
            <person name="Sykes S.M."/>
            <person name="Vaughn M."/>
            <person name="Vengrova S."/>
            <person name="Yoder R."/>
            <person name="Zeng Q."/>
            <person name="Allshire R."/>
            <person name="Baulcombe D."/>
            <person name="Birren B.W."/>
            <person name="Brown W."/>
            <person name="Ekwall K."/>
            <person name="Kellis M."/>
            <person name="Leatherwood J."/>
            <person name="Levin H."/>
            <person name="Margalit H."/>
            <person name="Martienssen R."/>
            <person name="Nieduszynski C.A."/>
            <person name="Spatafora J.W."/>
            <person name="Friedman N."/>
            <person name="Dalgaard J.Z."/>
            <person name="Baumann P."/>
            <person name="Niki H."/>
            <person name="Regev A."/>
            <person name="Nusbaum C."/>
        </authorList>
    </citation>
    <scope>NUCLEOTIDE SEQUENCE [LARGE SCALE GENOMIC DNA]</scope>
    <source>
        <strain evidence="24">yFS275 / FY16936</strain>
    </source>
</reference>
<sequence>MRAENEFILTIEDSEDDIQYDDSEIEAESDMEAEKETKKVQKKQKKKKNKENDFSGSFMFESGINDGVEAGNGTDWDFQSAKNALRNNTTDVDLNSIIQRNRKQPTSEENKEVHQESSADDVSSAEEEEETTAVDSDEESFTGIASDDEDLATDGFGGAVKEQASDSSDEDSDEDDITVPVPDTVPGEVNEIDSDSAVSDDDEEQARIEREKSEAYFAAGAEDAAAVTAQVSFQDMKLSRPILRGLSSLNFEDPTPIQSKTIPVALLGKDIVGAAVTGSGKTAAFVVPILERLVYRPKKIPTSRVLIICPTRELAMQCHNVAKRIAAFTDITLCLCVGGLSLKVQEQELRKRPDIIIATPGRFIDHVRNSQGFSVDNIEIMVIDEADRMLEDGFADELNEIVKLCPKSRQTMLFSATMTEKVDDLVRLSLNRPVRIFVDAKKATAKRLVQEFIRVRPQREQLRPAMLVHICKTFFHRRVIIFFRNKAFAHKMRIIFGLVGLNATEIHGSLSQEQRVRALEDFRDGKVDYLLATDVASRGLDIKGVEFVINYEAPASHEIYLHRVGRTARAGRSGRAISLVGENDRKVIKDVLKSSENQHDNVVSRNLDFPRVEAIGKELEELEDTVKQVMEEEKQERHIKIAERDLKKGENILKHQDEIKARPARTWFQTEKEKKASKTAATGKAVPLSKRKKAMDAEEAAARPYKKTRQDRMKKGKNSKSGKNSKRGKK</sequence>
<dbReference type="EC" id="3.6.4.13" evidence="2"/>
<dbReference type="InterPro" id="IPR050079">
    <property type="entry name" value="DEAD_box_RNA_helicase"/>
</dbReference>
<evidence type="ECO:0000256" key="4">
    <source>
        <dbReference type="ARBA" id="ARBA00022741"/>
    </source>
</evidence>
<feature type="compositionally biased region" description="Acidic residues" evidence="18">
    <location>
        <begin position="190"/>
        <end position="203"/>
    </location>
</feature>
<feature type="domain" description="Helicase ATP-binding" evidence="19">
    <location>
        <begin position="262"/>
        <end position="436"/>
    </location>
</feature>
<dbReference type="SMART" id="SM00487">
    <property type="entry name" value="DEXDc"/>
    <property type="match status" value="1"/>
</dbReference>
<dbReference type="InterPro" id="IPR000629">
    <property type="entry name" value="RNA-helicase_DEAD-box_CS"/>
</dbReference>
<dbReference type="GO" id="GO:0005829">
    <property type="term" value="C:cytosol"/>
    <property type="evidence" value="ECO:0000318"/>
    <property type="project" value="GO_Central"/>
</dbReference>
<evidence type="ECO:0000313" key="24">
    <source>
        <dbReference type="Proteomes" id="UP000001744"/>
    </source>
</evidence>
<dbReference type="FunFam" id="3.40.50.300:FF:000842">
    <property type="entry name" value="ATP-dependent RNA helicase DRS1"/>
    <property type="match status" value="1"/>
</dbReference>
<dbReference type="EMBL" id="KE651167">
    <property type="protein sequence ID" value="EEB08572.1"/>
    <property type="molecule type" value="Genomic_DNA"/>
</dbReference>
<keyword evidence="6 16" id="KW-0347">Helicase</keyword>
<evidence type="ECO:0000259" key="21">
    <source>
        <dbReference type="PROSITE" id="PS51195"/>
    </source>
</evidence>
<dbReference type="InterPro" id="IPR014014">
    <property type="entry name" value="RNA_helicase_DEAD_Q_motif"/>
</dbReference>
<evidence type="ECO:0000313" key="22">
    <source>
        <dbReference type="EMBL" id="EEB08572.1"/>
    </source>
</evidence>
<feature type="short sequence motif" description="Q motif" evidence="15">
    <location>
        <begin position="231"/>
        <end position="259"/>
    </location>
</feature>
<dbReference type="GO" id="GO:0006364">
    <property type="term" value="P:rRNA processing"/>
    <property type="evidence" value="ECO:0007669"/>
    <property type="project" value="EnsemblFungi"/>
</dbReference>
<feature type="compositionally biased region" description="Acidic residues" evidence="18">
    <location>
        <begin position="123"/>
        <end position="152"/>
    </location>
</feature>
<protein>
    <recommendedName>
        <fullName evidence="12">ATP-dependent RNA helicase DRS1</fullName>
        <ecNumber evidence="2">3.6.4.13</ecNumber>
    </recommendedName>
    <alternativeName>
        <fullName evidence="13">ATP-dependent RNA helicase drs1</fullName>
    </alternativeName>
</protein>
<evidence type="ECO:0000256" key="8">
    <source>
        <dbReference type="ARBA" id="ARBA00022884"/>
    </source>
</evidence>
<keyword evidence="5 16" id="KW-0378">Hydrolase</keyword>
<comment type="catalytic activity">
    <reaction evidence="14">
        <text>ATP + H2O = ADP + phosphate + H(+)</text>
        <dbReference type="Rhea" id="RHEA:13065"/>
        <dbReference type="ChEBI" id="CHEBI:15377"/>
        <dbReference type="ChEBI" id="CHEBI:15378"/>
        <dbReference type="ChEBI" id="CHEBI:30616"/>
        <dbReference type="ChEBI" id="CHEBI:43474"/>
        <dbReference type="ChEBI" id="CHEBI:456216"/>
        <dbReference type="EC" id="3.6.4.13"/>
    </reaction>
</comment>
<dbReference type="InterPro" id="IPR011545">
    <property type="entry name" value="DEAD/DEAH_box_helicase_dom"/>
</dbReference>
<dbReference type="SUPFAM" id="SSF52540">
    <property type="entry name" value="P-loop containing nucleoside triphosphate hydrolases"/>
    <property type="match status" value="1"/>
</dbReference>
<dbReference type="GO" id="GO:0030687">
    <property type="term" value="C:preribosome, large subunit precursor"/>
    <property type="evidence" value="ECO:0007669"/>
    <property type="project" value="EnsemblFungi"/>
</dbReference>
<organism evidence="22 24">
    <name type="scientific">Schizosaccharomyces japonicus (strain yFS275 / FY16936)</name>
    <name type="common">Fission yeast</name>
    <dbReference type="NCBI Taxonomy" id="402676"/>
    <lineage>
        <taxon>Eukaryota</taxon>
        <taxon>Fungi</taxon>
        <taxon>Dikarya</taxon>
        <taxon>Ascomycota</taxon>
        <taxon>Taphrinomycotina</taxon>
        <taxon>Schizosaccharomycetes</taxon>
        <taxon>Schizosaccharomycetales</taxon>
        <taxon>Schizosaccharomycetaceae</taxon>
        <taxon>Schizosaccharomyces</taxon>
    </lineage>
</organism>
<dbReference type="RefSeq" id="XP_002174865.1">
    <property type="nucleotide sequence ID" value="XM_002174829.2"/>
</dbReference>
<dbReference type="GO" id="GO:0000027">
    <property type="term" value="P:ribosomal large subunit assembly"/>
    <property type="evidence" value="ECO:0007669"/>
    <property type="project" value="EnsemblFungi"/>
</dbReference>
<comment type="function">
    <text evidence="10">ATP-binding RNA helicase involved in ribosome assembly.</text>
</comment>
<dbReference type="SMART" id="SM00490">
    <property type="entry name" value="HELICc"/>
    <property type="match status" value="1"/>
</dbReference>
<evidence type="ECO:0000256" key="6">
    <source>
        <dbReference type="ARBA" id="ARBA00022806"/>
    </source>
</evidence>
<evidence type="ECO:0000259" key="19">
    <source>
        <dbReference type="PROSITE" id="PS51192"/>
    </source>
</evidence>
<dbReference type="OrthoDB" id="10259843at2759"/>
<evidence type="ECO:0000256" key="3">
    <source>
        <dbReference type="ARBA" id="ARBA00022517"/>
    </source>
</evidence>
<feature type="compositionally biased region" description="Basic residues" evidence="18">
    <location>
        <begin position="714"/>
        <end position="730"/>
    </location>
</feature>
<evidence type="ECO:0000256" key="9">
    <source>
        <dbReference type="ARBA" id="ARBA00023242"/>
    </source>
</evidence>
<feature type="compositionally biased region" description="Basic and acidic residues" evidence="18">
    <location>
        <begin position="105"/>
        <end position="117"/>
    </location>
</feature>
<feature type="domain" description="Helicase C-terminal" evidence="20">
    <location>
        <begin position="447"/>
        <end position="610"/>
    </location>
</feature>
<proteinExistence type="inferred from homology"/>
<dbReference type="InterPro" id="IPR001650">
    <property type="entry name" value="Helicase_C-like"/>
</dbReference>
<feature type="domain" description="DEAD-box RNA helicase Q" evidence="21">
    <location>
        <begin position="231"/>
        <end position="259"/>
    </location>
</feature>
<evidence type="ECO:0000256" key="12">
    <source>
        <dbReference type="ARBA" id="ARBA00044078"/>
    </source>
</evidence>
<dbReference type="InterPro" id="IPR014001">
    <property type="entry name" value="Helicase_ATP-bd"/>
</dbReference>
<comment type="subcellular location">
    <subcellularLocation>
        <location evidence="1">Nucleus</location>
        <location evidence="1">Nucleolus</location>
    </subcellularLocation>
</comment>